<protein>
    <submittedName>
        <fullName evidence="2">Peptidyl-prolyl cis-trans isomerase B (Cyclophilin B)</fullName>
        <ecNumber evidence="2">5.2.1.8</ecNumber>
    </submittedName>
</protein>
<dbReference type="AlphaFoldDB" id="A0A7W9MSA6"/>
<keyword evidence="3" id="KW-1185">Reference proteome</keyword>
<evidence type="ECO:0000313" key="3">
    <source>
        <dbReference type="Proteomes" id="UP000549971"/>
    </source>
</evidence>
<dbReference type="EC" id="5.2.1.8" evidence="2"/>
<sequence>MRQWQRVVAIVVVATLVLALESWIASAQAPFFKQCSYLRTGASAPVRPPYSLTPTDGLVKVTVTTNVGAVELRLDRESAPCAVHAFGHLALGGFYTGAPCGRLTSVLLECGPAEAGFRYPAELTGKESYPRGTVAMVPVAAGQNGARFFVVHRDAQLPPAYTVVGTVFAGIEVVDKIAAGGGRTPVWITGILVG</sequence>
<dbReference type="Gene3D" id="2.40.100.10">
    <property type="entry name" value="Cyclophilin-like"/>
    <property type="match status" value="1"/>
</dbReference>
<dbReference type="Proteomes" id="UP000549971">
    <property type="component" value="Unassembled WGS sequence"/>
</dbReference>
<feature type="domain" description="PPIase cyclophilin-type" evidence="1">
    <location>
        <begin position="65"/>
        <end position="179"/>
    </location>
</feature>
<dbReference type="InterPro" id="IPR029000">
    <property type="entry name" value="Cyclophilin-like_dom_sf"/>
</dbReference>
<dbReference type="Pfam" id="PF00160">
    <property type="entry name" value="Pro_isomerase"/>
    <property type="match status" value="1"/>
</dbReference>
<accession>A0A7W9MSA6</accession>
<dbReference type="SUPFAM" id="SSF50891">
    <property type="entry name" value="Cyclophilin-like"/>
    <property type="match status" value="1"/>
</dbReference>
<organism evidence="2 3">
    <name type="scientific">Kribbella italica</name>
    <dbReference type="NCBI Taxonomy" id="1540520"/>
    <lineage>
        <taxon>Bacteria</taxon>
        <taxon>Bacillati</taxon>
        <taxon>Actinomycetota</taxon>
        <taxon>Actinomycetes</taxon>
        <taxon>Propionibacteriales</taxon>
        <taxon>Kribbellaceae</taxon>
        <taxon>Kribbella</taxon>
    </lineage>
</organism>
<dbReference type="PROSITE" id="PS50072">
    <property type="entry name" value="CSA_PPIASE_2"/>
    <property type="match status" value="1"/>
</dbReference>
<dbReference type="InterPro" id="IPR002130">
    <property type="entry name" value="Cyclophilin-type_PPIase_dom"/>
</dbReference>
<keyword evidence="2" id="KW-0413">Isomerase</keyword>
<dbReference type="RefSeq" id="WP_184793799.1">
    <property type="nucleotide sequence ID" value="NZ_JACHMY010000001.1"/>
</dbReference>
<reference evidence="2 3" key="1">
    <citation type="submission" date="2020-08" db="EMBL/GenBank/DDBJ databases">
        <title>Sequencing the genomes of 1000 actinobacteria strains.</title>
        <authorList>
            <person name="Klenk H.-P."/>
        </authorList>
    </citation>
    <scope>NUCLEOTIDE SEQUENCE [LARGE SCALE GENOMIC DNA]</scope>
    <source>
        <strain evidence="2 3">DSM 28967</strain>
    </source>
</reference>
<dbReference type="EMBL" id="JACHMY010000001">
    <property type="protein sequence ID" value="MBB5833972.1"/>
    <property type="molecule type" value="Genomic_DNA"/>
</dbReference>
<gene>
    <name evidence="2" type="ORF">HDA39_000706</name>
</gene>
<name>A0A7W9MSA6_9ACTN</name>
<proteinExistence type="predicted"/>
<evidence type="ECO:0000259" key="1">
    <source>
        <dbReference type="PROSITE" id="PS50072"/>
    </source>
</evidence>
<comment type="caution">
    <text evidence="2">The sequence shown here is derived from an EMBL/GenBank/DDBJ whole genome shotgun (WGS) entry which is preliminary data.</text>
</comment>
<evidence type="ECO:0000313" key="2">
    <source>
        <dbReference type="EMBL" id="MBB5833972.1"/>
    </source>
</evidence>
<dbReference type="GO" id="GO:0003755">
    <property type="term" value="F:peptidyl-prolyl cis-trans isomerase activity"/>
    <property type="evidence" value="ECO:0007669"/>
    <property type="project" value="UniProtKB-EC"/>
</dbReference>